<dbReference type="EMBL" id="JBEPMX010000014">
    <property type="protein sequence ID" value="MET3684221.1"/>
    <property type="molecule type" value="Genomic_DNA"/>
</dbReference>
<proteinExistence type="predicted"/>
<name>A0ABV2L079_9BACI</name>
<keyword evidence="3" id="KW-1185">Reference proteome</keyword>
<comment type="caution">
    <text evidence="2">The sequence shown here is derived from an EMBL/GenBank/DDBJ whole genome shotgun (WGS) entry which is preliminary data.</text>
</comment>
<evidence type="ECO:0000313" key="2">
    <source>
        <dbReference type="EMBL" id="MET3684221.1"/>
    </source>
</evidence>
<feature type="compositionally biased region" description="Basic residues" evidence="1">
    <location>
        <begin position="45"/>
        <end position="54"/>
    </location>
</feature>
<sequence>MIQRHKPVNRTRSQITLRLHEPTRLQNITRLPLIRRNLVLGLLLRRRTQKHNPRPSRPNQRQNRLRPHDDRQPKRRRLQRLGTRLTPIPKLHTRSLTIRRPTPSPPKQLQPQLDPKQLNRPLTRPRSPRQIEVSRR</sequence>
<protein>
    <submittedName>
        <fullName evidence="2">Uncharacterized protein</fullName>
    </submittedName>
</protein>
<evidence type="ECO:0000313" key="3">
    <source>
        <dbReference type="Proteomes" id="UP001549167"/>
    </source>
</evidence>
<gene>
    <name evidence="2" type="ORF">ABID56_002347</name>
</gene>
<reference evidence="2 3" key="1">
    <citation type="submission" date="2024-06" db="EMBL/GenBank/DDBJ databases">
        <title>Genomic Encyclopedia of Type Strains, Phase IV (KMG-IV): sequencing the most valuable type-strain genomes for metagenomic binning, comparative biology and taxonomic classification.</title>
        <authorList>
            <person name="Goeker M."/>
        </authorList>
    </citation>
    <scope>NUCLEOTIDE SEQUENCE [LARGE SCALE GENOMIC DNA]</scope>
    <source>
        <strain evidence="2 3">DSM 23520</strain>
    </source>
</reference>
<dbReference type="Proteomes" id="UP001549167">
    <property type="component" value="Unassembled WGS sequence"/>
</dbReference>
<evidence type="ECO:0000256" key="1">
    <source>
        <dbReference type="SAM" id="MobiDB-lite"/>
    </source>
</evidence>
<accession>A0ABV2L079</accession>
<feature type="compositionally biased region" description="Low complexity" evidence="1">
    <location>
        <begin position="109"/>
        <end position="118"/>
    </location>
</feature>
<feature type="region of interest" description="Disordered" evidence="1">
    <location>
        <begin position="45"/>
        <end position="136"/>
    </location>
</feature>
<organism evidence="2 3">
    <name type="scientific">Alkalibacillus flavidus</name>
    <dbReference type="NCBI Taxonomy" id="546021"/>
    <lineage>
        <taxon>Bacteria</taxon>
        <taxon>Bacillati</taxon>
        <taxon>Bacillota</taxon>
        <taxon>Bacilli</taxon>
        <taxon>Bacillales</taxon>
        <taxon>Bacillaceae</taxon>
        <taxon>Alkalibacillus</taxon>
    </lineage>
</organism>